<evidence type="ECO:0000313" key="4">
    <source>
        <dbReference type="EMBL" id="TSE07417.1"/>
    </source>
</evidence>
<feature type="compositionally biased region" description="Basic residues" evidence="2">
    <location>
        <begin position="1"/>
        <end position="15"/>
    </location>
</feature>
<dbReference type="InterPro" id="IPR050336">
    <property type="entry name" value="Chromosome_partition/occlusion"/>
</dbReference>
<dbReference type="AlphaFoldDB" id="A0A554VID7"/>
<feature type="domain" description="ParB-like N-terminal" evidence="3">
    <location>
        <begin position="29"/>
        <end position="128"/>
    </location>
</feature>
<evidence type="ECO:0000313" key="5">
    <source>
        <dbReference type="Proteomes" id="UP000318833"/>
    </source>
</evidence>
<evidence type="ECO:0000259" key="3">
    <source>
        <dbReference type="SMART" id="SM00470"/>
    </source>
</evidence>
<organism evidence="4 5">
    <name type="scientific">Aquimarina algiphila</name>
    <dbReference type="NCBI Taxonomy" id="2047982"/>
    <lineage>
        <taxon>Bacteria</taxon>
        <taxon>Pseudomonadati</taxon>
        <taxon>Bacteroidota</taxon>
        <taxon>Flavobacteriia</taxon>
        <taxon>Flavobacteriales</taxon>
        <taxon>Flavobacteriaceae</taxon>
        <taxon>Aquimarina</taxon>
    </lineage>
</organism>
<name>A0A554VID7_9FLAO</name>
<proteinExistence type="inferred from homology"/>
<protein>
    <submittedName>
        <fullName evidence="4">ParB/RepB/Spo0J family partition protein</fullName>
    </submittedName>
</protein>
<dbReference type="SUPFAM" id="SSF109709">
    <property type="entry name" value="KorB DNA-binding domain-like"/>
    <property type="match status" value="1"/>
</dbReference>
<dbReference type="GO" id="GO:0003677">
    <property type="term" value="F:DNA binding"/>
    <property type="evidence" value="ECO:0007669"/>
    <property type="project" value="InterPro"/>
</dbReference>
<dbReference type="PANTHER" id="PTHR33375">
    <property type="entry name" value="CHROMOSOME-PARTITIONING PROTEIN PARB-RELATED"/>
    <property type="match status" value="1"/>
</dbReference>
<dbReference type="Pfam" id="PF02195">
    <property type="entry name" value="ParB_N"/>
    <property type="match status" value="1"/>
</dbReference>
<dbReference type="Proteomes" id="UP000318833">
    <property type="component" value="Unassembled WGS sequence"/>
</dbReference>
<dbReference type="EMBL" id="VLNR01000033">
    <property type="protein sequence ID" value="TSE07417.1"/>
    <property type="molecule type" value="Genomic_DNA"/>
</dbReference>
<dbReference type="Gene3D" id="3.90.1530.30">
    <property type="match status" value="1"/>
</dbReference>
<comment type="caution">
    <text evidence="4">The sequence shown here is derived from an EMBL/GenBank/DDBJ whole genome shotgun (WGS) entry which is preliminary data.</text>
</comment>
<feature type="region of interest" description="Disordered" evidence="2">
    <location>
        <begin position="338"/>
        <end position="358"/>
    </location>
</feature>
<gene>
    <name evidence="4" type="ORF">FOF46_15995</name>
</gene>
<dbReference type="Gene3D" id="1.10.10.2830">
    <property type="match status" value="1"/>
</dbReference>
<keyword evidence="5" id="KW-1185">Reference proteome</keyword>
<dbReference type="OrthoDB" id="9796891at2"/>
<dbReference type="SMART" id="SM00470">
    <property type="entry name" value="ParB"/>
    <property type="match status" value="1"/>
</dbReference>
<dbReference type="GO" id="GO:0007059">
    <property type="term" value="P:chromosome segregation"/>
    <property type="evidence" value="ECO:0007669"/>
    <property type="project" value="TreeGrafter"/>
</dbReference>
<dbReference type="CDD" id="cd16406">
    <property type="entry name" value="ParB_N_like"/>
    <property type="match status" value="1"/>
</dbReference>
<evidence type="ECO:0000256" key="2">
    <source>
        <dbReference type="SAM" id="MobiDB-lite"/>
    </source>
</evidence>
<comment type="similarity">
    <text evidence="1">Belongs to the ParB family.</text>
</comment>
<dbReference type="NCBIfam" id="TIGR00180">
    <property type="entry name" value="parB_part"/>
    <property type="match status" value="1"/>
</dbReference>
<dbReference type="PANTHER" id="PTHR33375:SF7">
    <property type="entry name" value="CHROMOSOME 2-PARTITIONING PROTEIN PARB-RELATED"/>
    <property type="match status" value="1"/>
</dbReference>
<evidence type="ECO:0000256" key="1">
    <source>
        <dbReference type="ARBA" id="ARBA00006295"/>
    </source>
</evidence>
<dbReference type="RefSeq" id="WP_143917147.1">
    <property type="nucleotide sequence ID" value="NZ_CANMXV010000038.1"/>
</dbReference>
<sequence>METIKKKSTRKRTPKKAVNAKTSVTEGLQKVPLFSLAVSGNNPRKQFNEEEIAELAQSIKENGVLQNLVVTEYEKEDHYTIIAGERRFMALKHLVEQGEIDESYPVPVTVRLQQSDDDCLRLAVIENVQRKRMHPLDEAEAFFTLTRKGVDLETVSSQSGLSINTIKRRLLLHNLIDDAKAQYRGGSLKLSQAEAIGRANDDDQKDVLDRIHSGWEMDAEEINDYLIADKPNVAMAKFDLSKYTGTITTDLFGEDKDSFFDDVDQFERLQDEAVEALEAEYVFKSDVPWVEVIRGYNFERWRYDNAKEGEKGGAVILYQPDGEVDIIEGLIKKVEEKPVVSAEEPTAETTTTDKQEKRSLSAYTKTAYEYVANHKTVSLQNVLALNIRKAKEIDILQRLGLGREVSIGWHQANRFQSDDNKHKSVGVLGMEVLLTEIQTLLDMDWKTELYYHRDYAKIYARLKTLTDVELDKLLSILIAMSFGQETFQHEEPKDSLFNTIGRDLEVRVRDYWKPDNDFLNMHRKDQLLAMSLASGAAKGRYFDRLKKSELVSELNNYFTNEEPLTDVEQEFIKQNYCPVIMQFDE</sequence>
<accession>A0A554VID7</accession>
<dbReference type="InterPro" id="IPR004437">
    <property type="entry name" value="ParB/RepB/Spo0J"/>
</dbReference>
<dbReference type="InterPro" id="IPR036086">
    <property type="entry name" value="ParB/Sulfiredoxin_sf"/>
</dbReference>
<dbReference type="GO" id="GO:0005694">
    <property type="term" value="C:chromosome"/>
    <property type="evidence" value="ECO:0007669"/>
    <property type="project" value="TreeGrafter"/>
</dbReference>
<reference evidence="4 5" key="1">
    <citation type="submission" date="2019-07" db="EMBL/GenBank/DDBJ databases">
        <title>The draft genome sequence of Aquimarina algiphila M91.</title>
        <authorList>
            <person name="Meng X."/>
        </authorList>
    </citation>
    <scope>NUCLEOTIDE SEQUENCE [LARGE SCALE GENOMIC DNA]</scope>
    <source>
        <strain evidence="4 5">M91</strain>
    </source>
</reference>
<dbReference type="InterPro" id="IPR003115">
    <property type="entry name" value="ParB_N"/>
</dbReference>
<feature type="region of interest" description="Disordered" evidence="2">
    <location>
        <begin position="1"/>
        <end position="22"/>
    </location>
</feature>
<dbReference type="SUPFAM" id="SSF110849">
    <property type="entry name" value="ParB/Sulfiredoxin"/>
    <property type="match status" value="1"/>
</dbReference>